<dbReference type="RefSeq" id="XP_031768893.2">
    <property type="nucleotide sequence ID" value="XM_031913033.2"/>
</dbReference>
<evidence type="ECO:0000313" key="3">
    <source>
        <dbReference type="RefSeq" id="XP_031768893.2"/>
    </source>
</evidence>
<dbReference type="InterPro" id="IPR051291">
    <property type="entry name" value="CIMAP"/>
</dbReference>
<sequence length="265" mass="30048">MPWSWECRAKLIKQLPSKPAEHRRPVAGERASPGPNQYEAPQIFCGNGYSKIRRSPAYTFGHRTRSSFSKPVTTPFAPMFNCRGLGTKGQYKISHCVVTPHIEPPCNRLKIPGPATYAPTAVTRYKRPPAYSIRPAARQPYQPWDQWTPPPNMYYPPIPRAKAPAYTLGYMERSLKSQNLPGPGEHEPNFDYVKKNKPAFSFGTPFRRLIPPKTPPPNAYCKKKFMVTKRTIPAPSFGIRHTPYLGRHEVPLKSSKLDLILNDAH</sequence>
<dbReference type="InParanoid" id="A0A6J3C5Z1"/>
<proteinExistence type="predicted"/>
<organism evidence="2 3">
    <name type="scientific">Galleria mellonella</name>
    <name type="common">Greater wax moth</name>
    <dbReference type="NCBI Taxonomy" id="7137"/>
    <lineage>
        <taxon>Eukaryota</taxon>
        <taxon>Metazoa</taxon>
        <taxon>Ecdysozoa</taxon>
        <taxon>Arthropoda</taxon>
        <taxon>Hexapoda</taxon>
        <taxon>Insecta</taxon>
        <taxon>Pterygota</taxon>
        <taxon>Neoptera</taxon>
        <taxon>Endopterygota</taxon>
        <taxon>Lepidoptera</taxon>
        <taxon>Glossata</taxon>
        <taxon>Ditrysia</taxon>
        <taxon>Pyraloidea</taxon>
        <taxon>Pyralidae</taxon>
        <taxon>Galleriinae</taxon>
        <taxon>Galleria</taxon>
    </lineage>
</organism>
<dbReference type="PANTHER" id="PTHR21580:SF28">
    <property type="entry name" value="BOREALIN N-TERMINAL DOMAIN-CONTAINING PROTEIN-RELATED"/>
    <property type="match status" value="1"/>
</dbReference>
<dbReference type="PANTHER" id="PTHR21580">
    <property type="entry name" value="SHIPPO-1-RELATED"/>
    <property type="match status" value="1"/>
</dbReference>
<dbReference type="GeneID" id="113518549"/>
<dbReference type="Proteomes" id="UP001652740">
    <property type="component" value="Unplaced"/>
</dbReference>
<protein>
    <submittedName>
        <fullName evidence="3">Outer dense fiber protein 3-like</fullName>
    </submittedName>
</protein>
<gene>
    <name evidence="3" type="primary">LOC113518549</name>
</gene>
<dbReference type="KEGG" id="gmw:113518549"/>
<evidence type="ECO:0000313" key="2">
    <source>
        <dbReference type="Proteomes" id="UP001652740"/>
    </source>
</evidence>
<reference evidence="3" key="1">
    <citation type="submission" date="2025-08" db="UniProtKB">
        <authorList>
            <consortium name="RefSeq"/>
        </authorList>
    </citation>
    <scope>IDENTIFICATION</scope>
    <source>
        <tissue evidence="3">Whole larvae</tissue>
    </source>
</reference>
<dbReference type="Pfam" id="PF07004">
    <property type="entry name" value="SHIPPO-rpt"/>
    <property type="match status" value="4"/>
</dbReference>
<name>A0A6J3C5Z1_GALME</name>
<keyword evidence="2" id="KW-1185">Reference proteome</keyword>
<dbReference type="InterPro" id="IPR010736">
    <property type="entry name" value="SHIPPO-rpt"/>
</dbReference>
<accession>A0A6J3C5Z1</accession>
<feature type="region of interest" description="Disordered" evidence="1">
    <location>
        <begin position="17"/>
        <end position="37"/>
    </location>
</feature>
<evidence type="ECO:0000256" key="1">
    <source>
        <dbReference type="SAM" id="MobiDB-lite"/>
    </source>
</evidence>
<dbReference type="AlphaFoldDB" id="A0A6J3C5Z1"/>